<sequence>MEKNVASCNLNNYTKEACCFIPTDLLFQHHAFIINANLS</sequence>
<proteinExistence type="predicted"/>
<name>A0A2P2Q4S3_RHIMU</name>
<dbReference type="EMBL" id="GGEC01081472">
    <property type="protein sequence ID" value="MBX61956.1"/>
    <property type="molecule type" value="Transcribed_RNA"/>
</dbReference>
<reference evidence="1" key="1">
    <citation type="submission" date="2018-02" db="EMBL/GenBank/DDBJ databases">
        <title>Rhizophora mucronata_Transcriptome.</title>
        <authorList>
            <person name="Meera S.P."/>
            <person name="Sreeshan A."/>
            <person name="Augustine A."/>
        </authorList>
    </citation>
    <scope>NUCLEOTIDE SEQUENCE</scope>
    <source>
        <tissue evidence="1">Leaf</tissue>
    </source>
</reference>
<dbReference type="AlphaFoldDB" id="A0A2P2Q4S3"/>
<accession>A0A2P2Q4S3</accession>
<protein>
    <submittedName>
        <fullName evidence="1">Uncharacterized protein</fullName>
    </submittedName>
</protein>
<organism evidence="1">
    <name type="scientific">Rhizophora mucronata</name>
    <name type="common">Asiatic mangrove</name>
    <dbReference type="NCBI Taxonomy" id="61149"/>
    <lineage>
        <taxon>Eukaryota</taxon>
        <taxon>Viridiplantae</taxon>
        <taxon>Streptophyta</taxon>
        <taxon>Embryophyta</taxon>
        <taxon>Tracheophyta</taxon>
        <taxon>Spermatophyta</taxon>
        <taxon>Magnoliopsida</taxon>
        <taxon>eudicotyledons</taxon>
        <taxon>Gunneridae</taxon>
        <taxon>Pentapetalae</taxon>
        <taxon>rosids</taxon>
        <taxon>fabids</taxon>
        <taxon>Malpighiales</taxon>
        <taxon>Rhizophoraceae</taxon>
        <taxon>Rhizophora</taxon>
    </lineage>
</organism>
<evidence type="ECO:0000313" key="1">
    <source>
        <dbReference type="EMBL" id="MBX61956.1"/>
    </source>
</evidence>